<dbReference type="OrthoDB" id="10267950at2759"/>
<feature type="domain" description="Ap4A phosphorylase 1/2 N-terminal" evidence="2">
    <location>
        <begin position="63"/>
        <end position="213"/>
    </location>
</feature>
<accession>A0A0N1NWK7</accession>
<dbReference type="PANTHER" id="PTHR38420:SF3">
    <property type="entry name" value="5',5'''-P-1,P-4-TETRAPHOSPHATE PHOSPHORYLASE 2"/>
    <property type="match status" value="1"/>
</dbReference>
<keyword evidence="4" id="KW-1185">Reference proteome</keyword>
<dbReference type="Pfam" id="PF19327">
    <property type="entry name" value="Ap4A_phos_N"/>
    <property type="match status" value="1"/>
</dbReference>
<dbReference type="Pfam" id="PF09830">
    <property type="entry name" value="ATP_transf"/>
    <property type="match status" value="1"/>
</dbReference>
<organism evidence="3 4">
    <name type="scientific">Cyphellophora attinorum</name>
    <dbReference type="NCBI Taxonomy" id="1664694"/>
    <lineage>
        <taxon>Eukaryota</taxon>
        <taxon>Fungi</taxon>
        <taxon>Dikarya</taxon>
        <taxon>Ascomycota</taxon>
        <taxon>Pezizomycotina</taxon>
        <taxon>Eurotiomycetes</taxon>
        <taxon>Chaetothyriomycetidae</taxon>
        <taxon>Chaetothyriales</taxon>
        <taxon>Cyphellophoraceae</taxon>
        <taxon>Cyphellophora</taxon>
    </lineage>
</organism>
<dbReference type="Gene3D" id="3.30.428.70">
    <property type="match status" value="1"/>
</dbReference>
<dbReference type="SUPFAM" id="SSF54197">
    <property type="entry name" value="HIT-like"/>
    <property type="match status" value="1"/>
</dbReference>
<gene>
    <name evidence="3" type="ORF">AB675_8943</name>
</gene>
<dbReference type="GO" id="GO:0005524">
    <property type="term" value="F:ATP binding"/>
    <property type="evidence" value="ECO:0007669"/>
    <property type="project" value="InterPro"/>
</dbReference>
<evidence type="ECO:0000313" key="3">
    <source>
        <dbReference type="EMBL" id="KPI36152.1"/>
    </source>
</evidence>
<dbReference type="InterPro" id="IPR019200">
    <property type="entry name" value="ATP_adenylylTrfase_C"/>
</dbReference>
<dbReference type="AlphaFoldDB" id="A0A0N1NWK7"/>
<evidence type="ECO:0000259" key="2">
    <source>
        <dbReference type="Pfam" id="PF19327"/>
    </source>
</evidence>
<reference evidence="3 4" key="1">
    <citation type="submission" date="2015-06" db="EMBL/GenBank/DDBJ databases">
        <title>Draft genome of the ant-associated black yeast Phialophora attae CBS 131958.</title>
        <authorList>
            <person name="Moreno L.F."/>
            <person name="Stielow B.J."/>
            <person name="de Hoog S."/>
            <person name="Vicente V.A."/>
            <person name="Weiss V.A."/>
            <person name="de Vries M."/>
            <person name="Cruz L.M."/>
            <person name="Souza E.M."/>
        </authorList>
    </citation>
    <scope>NUCLEOTIDE SEQUENCE [LARGE SCALE GENOMIC DNA]</scope>
    <source>
        <strain evidence="3 4">CBS 131958</strain>
    </source>
</reference>
<dbReference type="Proteomes" id="UP000038010">
    <property type="component" value="Unassembled WGS sequence"/>
</dbReference>
<dbReference type="VEuPathDB" id="FungiDB:AB675_8943"/>
<dbReference type="InterPro" id="IPR043171">
    <property type="entry name" value="Ap4A_phos1/2-like"/>
</dbReference>
<evidence type="ECO:0000259" key="1">
    <source>
        <dbReference type="Pfam" id="PF09830"/>
    </source>
</evidence>
<dbReference type="InterPro" id="IPR045759">
    <property type="entry name" value="Ap4A_phos1/2_N"/>
</dbReference>
<dbReference type="InterPro" id="IPR036265">
    <property type="entry name" value="HIT-like_sf"/>
</dbReference>
<evidence type="ECO:0000313" key="4">
    <source>
        <dbReference type="Proteomes" id="UP000038010"/>
    </source>
</evidence>
<dbReference type="GeneID" id="28741314"/>
<comment type="caution">
    <text evidence="3">The sequence shown here is derived from an EMBL/GenBank/DDBJ whole genome shotgun (WGS) entry which is preliminary data.</text>
</comment>
<dbReference type="EMBL" id="LFJN01000033">
    <property type="protein sequence ID" value="KPI36152.1"/>
    <property type="molecule type" value="Genomic_DNA"/>
</dbReference>
<dbReference type="RefSeq" id="XP_017996115.1">
    <property type="nucleotide sequence ID" value="XM_018149434.1"/>
</dbReference>
<sequence length="387" mass="42944">MSDTEAQTMRLGLTSIRSAVKRKFAAAQTSGDLIFSETEVTLLRTKHGLTIIRGQAPENPIYLQFQLRYCPALGKKPTDDKGATPAKKTKFDPFEDPSVELLVARIPAANHKYNLVLNKYPVIPNHFILATKVNLPQTDLLDPEDLATAYACLRAWRDDHSSDPTEDNDLFAFFNSGPDSGASQPHRHIQFLPVGNMKHGLTPEDALPWQPLMKDLRVPHPLASRLPQALKYDPRLPFLMLNTPLSDGLASPSKLYERYLFLLRAARVLSQTPSIASSDEPIDLSSIDITNPPESKHVSFSYNLALTLKHMAICPRRSETTDIPGLEAGKHQVALNGTVLGGTMMVKHAEEWETLKNMNGTEELEEMLSKIGFPPTSTSDDERSGKL</sequence>
<protein>
    <submittedName>
        <fullName evidence="3">5',5'''-P-1,P-4-tetraphosphate phosphorylase 2</fullName>
    </submittedName>
</protein>
<dbReference type="InterPro" id="IPR009163">
    <property type="entry name" value="Ap4A_phos1/2"/>
</dbReference>
<dbReference type="GO" id="GO:0009117">
    <property type="term" value="P:nucleotide metabolic process"/>
    <property type="evidence" value="ECO:0007669"/>
    <property type="project" value="InterPro"/>
</dbReference>
<proteinExistence type="predicted"/>
<dbReference type="GO" id="GO:0003877">
    <property type="term" value="F:ATP:ADP adenylyltransferase activity"/>
    <property type="evidence" value="ECO:0007669"/>
    <property type="project" value="InterPro"/>
</dbReference>
<dbReference type="PANTHER" id="PTHR38420">
    <property type="entry name" value="AP-4-A PHOSPHORYLASE II"/>
    <property type="match status" value="1"/>
</dbReference>
<feature type="domain" description="ATP adenylyltransferase C-terminal" evidence="1">
    <location>
        <begin position="235"/>
        <end position="374"/>
    </location>
</feature>
<name>A0A0N1NWK7_9EURO</name>
<dbReference type="STRING" id="1664694.A0A0N1NWK7"/>